<keyword evidence="1" id="KW-0805">Transcription regulation</keyword>
<dbReference type="InterPro" id="IPR014710">
    <property type="entry name" value="RmlC-like_jellyroll"/>
</dbReference>
<gene>
    <name evidence="6" type="ORF">A3B54_00295</name>
</gene>
<dbReference type="Pfam" id="PF00027">
    <property type="entry name" value="cNMP_binding"/>
    <property type="match status" value="1"/>
</dbReference>
<dbReference type="SUPFAM" id="SSF51206">
    <property type="entry name" value="cAMP-binding domain-like"/>
    <property type="match status" value="1"/>
</dbReference>
<dbReference type="InterPro" id="IPR000595">
    <property type="entry name" value="cNMP-bd_dom"/>
</dbReference>
<evidence type="ECO:0000259" key="4">
    <source>
        <dbReference type="PROSITE" id="PS50042"/>
    </source>
</evidence>
<evidence type="ECO:0000259" key="5">
    <source>
        <dbReference type="PROSITE" id="PS51063"/>
    </source>
</evidence>
<sequence>MLYCKIINSQLFTKLDRFFDQFNSAHLYKKGEIILRADDNPSGVYYLKKGFVRLYAISREGQEITFNIFKPGSYFSMMWAIANTTNHHFFEAMTAVELQRAPKEKLLEFIKSQPDVLFELTRRILIGLSGLITEMEYLLFGNANIKVASVILLLAKRFGQKKTNGGVVIQHPFTHRMIASIAGLTRETTTLEIQKLKQEKVLTQKQHLLVVRNIKKLEEKLAIFKEEESVPDTF</sequence>
<dbReference type="Pfam" id="PF13545">
    <property type="entry name" value="HTH_Crp_2"/>
    <property type="match status" value="1"/>
</dbReference>
<protein>
    <recommendedName>
        <fullName evidence="8">Cyclic nucleotide-binding domain-containing protein</fullName>
    </recommendedName>
</protein>
<evidence type="ECO:0000256" key="3">
    <source>
        <dbReference type="ARBA" id="ARBA00023163"/>
    </source>
</evidence>
<dbReference type="InterPro" id="IPR036390">
    <property type="entry name" value="WH_DNA-bd_sf"/>
</dbReference>
<name>A0A1F5H2Z6_9BACT</name>
<proteinExistence type="predicted"/>
<dbReference type="GO" id="GO:0003700">
    <property type="term" value="F:DNA-binding transcription factor activity"/>
    <property type="evidence" value="ECO:0007669"/>
    <property type="project" value="TreeGrafter"/>
</dbReference>
<feature type="domain" description="HTH crp-type" evidence="5">
    <location>
        <begin position="141"/>
        <end position="215"/>
    </location>
</feature>
<dbReference type="AlphaFoldDB" id="A0A1F5H2Z6"/>
<dbReference type="PROSITE" id="PS50042">
    <property type="entry name" value="CNMP_BINDING_3"/>
    <property type="match status" value="1"/>
</dbReference>
<dbReference type="PANTHER" id="PTHR24567:SF28">
    <property type="entry name" value="LISTERIOLYSIN REGULATORY PROTEIN"/>
    <property type="match status" value="1"/>
</dbReference>
<dbReference type="SMART" id="SM00100">
    <property type="entry name" value="cNMP"/>
    <property type="match status" value="1"/>
</dbReference>
<keyword evidence="3" id="KW-0804">Transcription</keyword>
<accession>A0A1F5H2Z6</accession>
<keyword evidence="2" id="KW-0238">DNA-binding</keyword>
<evidence type="ECO:0000313" key="6">
    <source>
        <dbReference type="EMBL" id="OGD98526.1"/>
    </source>
</evidence>
<comment type="caution">
    <text evidence="6">The sequence shown here is derived from an EMBL/GenBank/DDBJ whole genome shotgun (WGS) entry which is preliminary data.</text>
</comment>
<dbReference type="InterPro" id="IPR018490">
    <property type="entry name" value="cNMP-bd_dom_sf"/>
</dbReference>
<dbReference type="GO" id="GO:0003677">
    <property type="term" value="F:DNA binding"/>
    <property type="evidence" value="ECO:0007669"/>
    <property type="project" value="UniProtKB-KW"/>
</dbReference>
<evidence type="ECO:0008006" key="8">
    <source>
        <dbReference type="Google" id="ProtNLM"/>
    </source>
</evidence>
<dbReference type="GO" id="GO:0005829">
    <property type="term" value="C:cytosol"/>
    <property type="evidence" value="ECO:0007669"/>
    <property type="project" value="TreeGrafter"/>
</dbReference>
<dbReference type="CDD" id="cd00038">
    <property type="entry name" value="CAP_ED"/>
    <property type="match status" value="1"/>
</dbReference>
<evidence type="ECO:0000313" key="7">
    <source>
        <dbReference type="Proteomes" id="UP000177039"/>
    </source>
</evidence>
<evidence type="ECO:0000256" key="2">
    <source>
        <dbReference type="ARBA" id="ARBA00023125"/>
    </source>
</evidence>
<dbReference type="PROSITE" id="PS51063">
    <property type="entry name" value="HTH_CRP_2"/>
    <property type="match status" value="1"/>
</dbReference>
<dbReference type="Proteomes" id="UP000177039">
    <property type="component" value="Unassembled WGS sequence"/>
</dbReference>
<dbReference type="SMART" id="SM00419">
    <property type="entry name" value="HTH_CRP"/>
    <property type="match status" value="1"/>
</dbReference>
<evidence type="ECO:0000256" key="1">
    <source>
        <dbReference type="ARBA" id="ARBA00023015"/>
    </source>
</evidence>
<dbReference type="Gene3D" id="2.60.120.10">
    <property type="entry name" value="Jelly Rolls"/>
    <property type="match status" value="1"/>
</dbReference>
<dbReference type="InterPro" id="IPR012318">
    <property type="entry name" value="HTH_CRP"/>
</dbReference>
<organism evidence="6 7">
    <name type="scientific">Candidatus Curtissbacteria bacterium RIFCSPLOWO2_01_FULL_42_50</name>
    <dbReference type="NCBI Taxonomy" id="1797730"/>
    <lineage>
        <taxon>Bacteria</taxon>
        <taxon>Candidatus Curtissiibacteriota</taxon>
    </lineage>
</organism>
<dbReference type="PANTHER" id="PTHR24567">
    <property type="entry name" value="CRP FAMILY TRANSCRIPTIONAL REGULATORY PROTEIN"/>
    <property type="match status" value="1"/>
</dbReference>
<dbReference type="InterPro" id="IPR050397">
    <property type="entry name" value="Env_Response_Regulators"/>
</dbReference>
<dbReference type="EMBL" id="MFBT01000035">
    <property type="protein sequence ID" value="OGD98526.1"/>
    <property type="molecule type" value="Genomic_DNA"/>
</dbReference>
<dbReference type="SUPFAM" id="SSF46785">
    <property type="entry name" value="Winged helix' DNA-binding domain"/>
    <property type="match status" value="1"/>
</dbReference>
<feature type="domain" description="Cyclic nucleotide-binding" evidence="4">
    <location>
        <begin position="6"/>
        <end position="110"/>
    </location>
</feature>
<reference evidence="6 7" key="1">
    <citation type="journal article" date="2016" name="Nat. Commun.">
        <title>Thousands of microbial genomes shed light on interconnected biogeochemical processes in an aquifer system.</title>
        <authorList>
            <person name="Anantharaman K."/>
            <person name="Brown C.T."/>
            <person name="Hug L.A."/>
            <person name="Sharon I."/>
            <person name="Castelle C.J."/>
            <person name="Probst A.J."/>
            <person name="Thomas B.C."/>
            <person name="Singh A."/>
            <person name="Wilkins M.J."/>
            <person name="Karaoz U."/>
            <person name="Brodie E.L."/>
            <person name="Williams K.H."/>
            <person name="Hubbard S.S."/>
            <person name="Banfield J.F."/>
        </authorList>
    </citation>
    <scope>NUCLEOTIDE SEQUENCE [LARGE SCALE GENOMIC DNA]</scope>
</reference>